<dbReference type="InterPro" id="IPR000847">
    <property type="entry name" value="LysR_HTH_N"/>
</dbReference>
<evidence type="ECO:0000256" key="2">
    <source>
        <dbReference type="ARBA" id="ARBA00023015"/>
    </source>
</evidence>
<proteinExistence type="inferred from homology"/>
<comment type="similarity">
    <text evidence="1">Belongs to the LysR transcriptional regulatory family.</text>
</comment>
<protein>
    <submittedName>
        <fullName evidence="6">LysR family transcriptional regulator</fullName>
    </submittedName>
</protein>
<dbReference type="CDD" id="cd08422">
    <property type="entry name" value="PBP2_CrgA_like"/>
    <property type="match status" value="1"/>
</dbReference>
<dbReference type="Proteomes" id="UP000595332">
    <property type="component" value="Chromosome"/>
</dbReference>
<keyword evidence="3" id="KW-0238">DNA-binding</keyword>
<dbReference type="Pfam" id="PF03466">
    <property type="entry name" value="LysR_substrate"/>
    <property type="match status" value="1"/>
</dbReference>
<reference evidence="6 7" key="1">
    <citation type="journal article" date="2008" name="Int. J. Syst. Evol. Microbiol.">
        <title>Neptunomonas japonica sp. nov., an Osedax japonicus symbiont-like bacterium isolated from sediment adjacent to sperm whale carcasses off Kagoshima, Japan.</title>
        <authorList>
            <person name="Miyazaki M."/>
            <person name="Nogi Y."/>
            <person name="Fujiwara Y."/>
            <person name="Kawato M."/>
            <person name="Kubokawa K."/>
            <person name="Horikoshi K."/>
        </authorList>
    </citation>
    <scope>NUCLEOTIDE SEQUENCE [LARGE SCALE GENOMIC DNA]</scope>
    <source>
        <strain evidence="6 7">JAMM 1380</strain>
    </source>
</reference>
<evidence type="ECO:0000256" key="1">
    <source>
        <dbReference type="ARBA" id="ARBA00009437"/>
    </source>
</evidence>
<evidence type="ECO:0000259" key="5">
    <source>
        <dbReference type="PROSITE" id="PS50931"/>
    </source>
</evidence>
<dbReference type="InterPro" id="IPR036388">
    <property type="entry name" value="WH-like_DNA-bd_sf"/>
</dbReference>
<organism evidence="6 7">
    <name type="scientific">Neptunomonas japonica JAMM 1380</name>
    <dbReference type="NCBI Taxonomy" id="1441457"/>
    <lineage>
        <taxon>Bacteria</taxon>
        <taxon>Pseudomonadati</taxon>
        <taxon>Pseudomonadota</taxon>
        <taxon>Gammaproteobacteria</taxon>
        <taxon>Oceanospirillales</taxon>
        <taxon>Oceanospirillaceae</taxon>
        <taxon>Neptunomonas</taxon>
    </lineage>
</organism>
<dbReference type="Gene3D" id="1.10.10.10">
    <property type="entry name" value="Winged helix-like DNA-binding domain superfamily/Winged helix DNA-binding domain"/>
    <property type="match status" value="1"/>
</dbReference>
<dbReference type="FunFam" id="1.10.10.10:FF:000001">
    <property type="entry name" value="LysR family transcriptional regulator"/>
    <property type="match status" value="1"/>
</dbReference>
<feature type="domain" description="HTH lysR-type" evidence="5">
    <location>
        <begin position="9"/>
        <end position="64"/>
    </location>
</feature>
<keyword evidence="2" id="KW-0805">Transcription regulation</keyword>
<dbReference type="InterPro" id="IPR005119">
    <property type="entry name" value="LysR_subst-bd"/>
</dbReference>
<evidence type="ECO:0000256" key="3">
    <source>
        <dbReference type="ARBA" id="ARBA00023125"/>
    </source>
</evidence>
<dbReference type="PROSITE" id="PS50931">
    <property type="entry name" value="HTH_LYSR"/>
    <property type="match status" value="1"/>
</dbReference>
<evidence type="ECO:0000256" key="4">
    <source>
        <dbReference type="ARBA" id="ARBA00023163"/>
    </source>
</evidence>
<dbReference type="PANTHER" id="PTHR30537:SF81">
    <property type="entry name" value="TRANSCRIPTIONAL REGULATOR-RELATED"/>
    <property type="match status" value="1"/>
</dbReference>
<evidence type="ECO:0000313" key="6">
    <source>
        <dbReference type="EMBL" id="BBB30596.1"/>
    </source>
</evidence>
<dbReference type="KEGG" id="njp:NEJAP_2652"/>
<keyword evidence="4" id="KW-0804">Transcription</keyword>
<dbReference type="AlphaFoldDB" id="A0A7R6PLW1"/>
<dbReference type="GO" id="GO:0003700">
    <property type="term" value="F:DNA-binding transcription factor activity"/>
    <property type="evidence" value="ECO:0007669"/>
    <property type="project" value="InterPro"/>
</dbReference>
<accession>A0A7R6PLW1</accession>
<evidence type="ECO:0000313" key="7">
    <source>
        <dbReference type="Proteomes" id="UP000595332"/>
    </source>
</evidence>
<dbReference type="InterPro" id="IPR058163">
    <property type="entry name" value="LysR-type_TF_proteobact-type"/>
</dbReference>
<dbReference type="InterPro" id="IPR036390">
    <property type="entry name" value="WH_DNA-bd_sf"/>
</dbReference>
<dbReference type="Gene3D" id="3.40.190.290">
    <property type="match status" value="1"/>
</dbReference>
<dbReference type="Pfam" id="PF00126">
    <property type="entry name" value="HTH_1"/>
    <property type="match status" value="1"/>
</dbReference>
<sequence length="308" mass="33773">MSTIGFSHFKHMAIFVSVVEAGSFAAAARKLNTSRSRISEQVALLESVLDVRLLHRSTRQLALTVEGEKVFAKAKMLPQLLNDIESITRPSEPSGRVAISTTNDIAIKHLIPVLGEFQLRFPKVLVDLIISDEKIDLIAGQVDMAIRIGLPSDDSLIGRVMYEERSALYASPAYIAQYGLPVSMDDLSSHRWIALNQITQGGGQNLLYKGKHIHISPDYYHKTNSPLVAQSLTLAGYGIGFLLPVTVQKECEAGLLVPLLLGASSISAVFTLVYPSRRQVPARVRCLIDYLLAADMFSSAQKSEIKVN</sequence>
<gene>
    <name evidence="6" type="ORF">NEJAP_2652</name>
</gene>
<name>A0A7R6PLW1_9GAMM</name>
<dbReference type="EMBL" id="AP014546">
    <property type="protein sequence ID" value="BBB30596.1"/>
    <property type="molecule type" value="Genomic_DNA"/>
</dbReference>
<dbReference type="GO" id="GO:0006351">
    <property type="term" value="P:DNA-templated transcription"/>
    <property type="evidence" value="ECO:0007669"/>
    <property type="project" value="TreeGrafter"/>
</dbReference>
<dbReference type="PANTHER" id="PTHR30537">
    <property type="entry name" value="HTH-TYPE TRANSCRIPTIONAL REGULATOR"/>
    <property type="match status" value="1"/>
</dbReference>
<dbReference type="SUPFAM" id="SSF46785">
    <property type="entry name" value="Winged helix' DNA-binding domain"/>
    <property type="match status" value="1"/>
</dbReference>
<dbReference type="RefSeq" id="WP_236590938.1">
    <property type="nucleotide sequence ID" value="NZ_AP014546.1"/>
</dbReference>
<dbReference type="GO" id="GO:0043565">
    <property type="term" value="F:sequence-specific DNA binding"/>
    <property type="evidence" value="ECO:0007669"/>
    <property type="project" value="TreeGrafter"/>
</dbReference>
<keyword evidence="7" id="KW-1185">Reference proteome</keyword>
<dbReference type="SUPFAM" id="SSF53850">
    <property type="entry name" value="Periplasmic binding protein-like II"/>
    <property type="match status" value="1"/>
</dbReference>